<evidence type="ECO:0000313" key="2">
    <source>
        <dbReference type="EMBL" id="HIR14383.1"/>
    </source>
</evidence>
<reference evidence="2" key="2">
    <citation type="journal article" date="2021" name="PeerJ">
        <title>Extensive microbial diversity within the chicken gut microbiome revealed by metagenomics and culture.</title>
        <authorList>
            <person name="Gilroy R."/>
            <person name="Ravi A."/>
            <person name="Getino M."/>
            <person name="Pursley I."/>
            <person name="Horton D.L."/>
            <person name="Alikhan N.F."/>
            <person name="Baker D."/>
            <person name="Gharbi K."/>
            <person name="Hall N."/>
            <person name="Watson M."/>
            <person name="Adriaenssens E.M."/>
            <person name="Foster-Nyarko E."/>
            <person name="Jarju S."/>
            <person name="Secka A."/>
            <person name="Antonio M."/>
            <person name="Oren A."/>
            <person name="Chaudhuri R.R."/>
            <person name="La Ragione R."/>
            <person name="Hildebrand F."/>
            <person name="Pallen M.J."/>
        </authorList>
    </citation>
    <scope>NUCLEOTIDE SEQUENCE</scope>
    <source>
        <strain evidence="2">ChiSjej4B22-8148</strain>
    </source>
</reference>
<dbReference type="PANTHER" id="PTHR30217">
    <property type="entry name" value="PEPTIDASE U32 FAMILY"/>
    <property type="match status" value="1"/>
</dbReference>
<evidence type="ECO:0000259" key="1">
    <source>
        <dbReference type="Pfam" id="PF12392"/>
    </source>
</evidence>
<evidence type="ECO:0000313" key="3">
    <source>
        <dbReference type="Proteomes" id="UP000886757"/>
    </source>
</evidence>
<dbReference type="AlphaFoldDB" id="A0A9D1DB46"/>
<gene>
    <name evidence="2" type="ORF">IAB31_10740</name>
</gene>
<dbReference type="Pfam" id="PF12392">
    <property type="entry name" value="DUF3656"/>
    <property type="match status" value="1"/>
</dbReference>
<comment type="caution">
    <text evidence="2">The sequence shown here is derived from an EMBL/GenBank/DDBJ whole genome shotgun (WGS) entry which is preliminary data.</text>
</comment>
<dbReference type="PANTHER" id="PTHR30217:SF10">
    <property type="entry name" value="23S RRNA 5-HYDROXYCYTIDINE C2501 SYNTHASE"/>
    <property type="match status" value="1"/>
</dbReference>
<reference evidence="2" key="1">
    <citation type="submission" date="2020-10" db="EMBL/GenBank/DDBJ databases">
        <authorList>
            <person name="Gilroy R."/>
        </authorList>
    </citation>
    <scope>NUCLEOTIDE SEQUENCE</scope>
    <source>
        <strain evidence="2">ChiSjej4B22-8148</strain>
    </source>
</reference>
<dbReference type="Pfam" id="PF01136">
    <property type="entry name" value="Peptidase_U32"/>
    <property type="match status" value="1"/>
</dbReference>
<accession>A0A9D1DB46</accession>
<organism evidence="2 3">
    <name type="scientific">Candidatus Choladousia intestinavium</name>
    <dbReference type="NCBI Taxonomy" id="2840727"/>
    <lineage>
        <taxon>Bacteria</taxon>
        <taxon>Bacillati</taxon>
        <taxon>Bacillota</taxon>
        <taxon>Clostridia</taxon>
        <taxon>Lachnospirales</taxon>
        <taxon>Lachnospiraceae</taxon>
        <taxon>Lachnospiraceae incertae sedis</taxon>
        <taxon>Candidatus Choladousia</taxon>
    </lineage>
</organism>
<dbReference type="InterPro" id="IPR001539">
    <property type="entry name" value="Peptidase_U32"/>
</dbReference>
<proteinExistence type="predicted"/>
<dbReference type="Proteomes" id="UP000886757">
    <property type="component" value="Unassembled WGS sequence"/>
</dbReference>
<feature type="domain" description="Peptidase U32 collagenase" evidence="1">
    <location>
        <begin position="379"/>
        <end position="494"/>
    </location>
</feature>
<dbReference type="EMBL" id="DVGK01000119">
    <property type="protein sequence ID" value="HIR14383.1"/>
    <property type="molecule type" value="Genomic_DNA"/>
</dbReference>
<protein>
    <submittedName>
        <fullName evidence="2">U32 family peptidase</fullName>
    </submittedName>
</protein>
<sequence length="802" mass="89054">MAELLAPAGSYESLTAAVNAGADAVYMGGLLFSARAYAKNPDQDLLIQGIDYCHLHGRKFYLTVNTLLKENEIQDGLYEFLAPFYEAGLDGVIVQDPGVLRAVREWFPQLPLHASTQMSVTSAQGAAFLKEQGVSRIVPARELSLEEVGQIIRETGLEVETFVHGAMCFAYSGRCLFSSLLGGRSGNRGRCAQPCRLPYVLCGNSVSGSRGYLLSMKDMCTLELLPELAEAGIASFKIEGRMKGPEYTAGVVSIYRKYLDLWEKKRERYRVSREDQRTLLDLYNRGGFSEGYYKIKNGPSMIAAERPNHWGTRAASVQKACGRGKCEAKALEPLFAGDVLELRGEDGDRTREFTLGKDIKSGETFLAPFSAGNGRKAFLYRTKCLALKEEIAKKYCGGEIKEKIKGELRILPHSPAILKLSCGSWQTETEGACPEQAQSTPLGLEGVRRQFSRTGNTPFVFEELDIDLGENLFMPVQAQNDLRRRALKTLEKEILSAGRRESSPKREFLRMKTRMRQEKPGLNISVSSREQLEAVFSCMDAGATQILDLYLDVSLLVCEAGDVEDWPWLRETIKKIQKRGAGCFLAFPPVFRKKAADLFERAVSEGILDQSDGCLVFSMDELGFLKKIQYKKPVVSDGGLYAFNSAAMAFYKENGVSRITLSPELNARELEEIAGPGCELVIYGCQPLMVTAQCLRRNQQKCSGKTGILTLKDRKNVTFPVLNRCGECTNVIYNSVPLQLGGCGSELHRLAGVRFRLEFTVEGKEETCRILKEYGMNILGQQETKGKEVRAGTRGHFKRGVE</sequence>
<name>A0A9D1DB46_9FIRM</name>
<dbReference type="InterPro" id="IPR051454">
    <property type="entry name" value="RNA/ubiquinone_mod_enzymes"/>
</dbReference>
<dbReference type="InterPro" id="IPR020988">
    <property type="entry name" value="Pept_U32_collagenase"/>
</dbReference>